<dbReference type="PROSITE" id="PS50109">
    <property type="entry name" value="HIS_KIN"/>
    <property type="match status" value="1"/>
</dbReference>
<sequence length="949" mass="106568">MYADIDRQKLIPGLATEGFWDWNLKTNIIYLSPRYCELTGCIPEDPWFDKGFVDMLTLPDDHQKFFLSISKHLQGKTDVSILDYKMILSDGSALWIESRCRIAELDENKRISRIVGTVANITERNQAGQELHKLNRALLTISACNQALLHADNEAELLQDICRIVVETGGYRMAWVGYAEDDDEKSVRPVAQAGNAKDYLETLNISWADIERGQGPTGRAIRTGKACSTRNMLTDQSFLPWRMSAIQCGYASAQSLPLISDHKVFGALNIYSGLEDAFNVEETELLSSLAENLAYGITMLKTRKAHELAEEKLRQSEARYRSLFQNKHTVMLIIDPADGAIVDANPAAVTFYGWKYDELCNMNIAGINTMSDREIKAEMQRSLNRKCNCFGFRHRLADGSIRDVEVVSGPISIEEKQLLYSIVNDITERKQFQELLLESNERMHFIMAATNAGFWEHDIASNVQIWSDELWPLYGLELHSCTPSYENWLKTVIPEERETIERSARKAIDSGSEFNCMWRVSDADGRERWLMSKGTPQKDSDGRLLRHVGIVIDITDRKKEEENKQQLESSLRKSQRLETIGTLAGGIAHDFNNILMPILGYAEMGVNSIENKNPLHDCFLEIMLAAERARNLVAQILTFSRTQESEPSVVSVQSVIAEALKLLRPSIPATITIEQQIDNNCRNILADPSQIHQVIVNLCTNAFHAMEISGGVMTLMLREMLPDADMLKTLPGLPARWYVQLSVTDTGTGMDEATMERIFEPFFTTKSVNKGTGLGLSVVHGIIKSYKGAITVDSRPEKGTSFRIYLPVIDKPVPDAAIKGTATAGNGSILFVDDEKATIKMMTMMLSRLGYQICAFCSPREALERFRQRPDHFDLVITDLTMPEMNGITLAAELHKTRPYLPVILMTGYGKNLGYDTLNQSGICKLLKKPLKMTELSAAIKEVISGRNS</sequence>
<dbReference type="InterPro" id="IPR011006">
    <property type="entry name" value="CheY-like_superfamily"/>
</dbReference>
<dbReference type="InterPro" id="IPR029016">
    <property type="entry name" value="GAF-like_dom_sf"/>
</dbReference>
<dbReference type="InterPro" id="IPR003661">
    <property type="entry name" value="HisK_dim/P_dom"/>
</dbReference>
<dbReference type="Pfam" id="PF13185">
    <property type="entry name" value="GAF_2"/>
    <property type="match status" value="1"/>
</dbReference>
<dbReference type="Pfam" id="PF00989">
    <property type="entry name" value="PAS"/>
    <property type="match status" value="1"/>
</dbReference>
<dbReference type="SUPFAM" id="SSF47384">
    <property type="entry name" value="Homodimeric domain of signal transducing histidine kinase"/>
    <property type="match status" value="1"/>
</dbReference>
<dbReference type="InterPro" id="IPR004358">
    <property type="entry name" value="Sig_transdc_His_kin-like_C"/>
</dbReference>
<comment type="caution">
    <text evidence="12">The sequence shown here is derived from an EMBL/GenBank/DDBJ whole genome shotgun (WGS) entry which is preliminary data.</text>
</comment>
<dbReference type="PROSITE" id="PS50110">
    <property type="entry name" value="RESPONSE_REGULATORY"/>
    <property type="match status" value="1"/>
</dbReference>
<dbReference type="SUPFAM" id="SSF55781">
    <property type="entry name" value="GAF domain-like"/>
    <property type="match status" value="1"/>
</dbReference>
<proteinExistence type="predicted"/>
<dbReference type="InterPro" id="IPR036890">
    <property type="entry name" value="HATPase_C_sf"/>
</dbReference>
<evidence type="ECO:0000259" key="9">
    <source>
        <dbReference type="PROSITE" id="PS50110"/>
    </source>
</evidence>
<dbReference type="NCBIfam" id="TIGR00229">
    <property type="entry name" value="sensory_box"/>
    <property type="match status" value="3"/>
</dbReference>
<dbReference type="GO" id="GO:0006355">
    <property type="term" value="P:regulation of DNA-templated transcription"/>
    <property type="evidence" value="ECO:0007669"/>
    <property type="project" value="InterPro"/>
</dbReference>
<dbReference type="Pfam" id="PF02518">
    <property type="entry name" value="HATPase_c"/>
    <property type="match status" value="1"/>
</dbReference>
<name>A0A101JGW1_CHLLI</name>
<dbReference type="InterPro" id="IPR013655">
    <property type="entry name" value="PAS_fold_3"/>
</dbReference>
<dbReference type="CDD" id="cd00130">
    <property type="entry name" value="PAS"/>
    <property type="match status" value="3"/>
</dbReference>
<dbReference type="Gene3D" id="3.30.450.20">
    <property type="entry name" value="PAS domain"/>
    <property type="match status" value="3"/>
</dbReference>
<dbReference type="InterPro" id="IPR001610">
    <property type="entry name" value="PAC"/>
</dbReference>
<keyword evidence="5" id="KW-0418">Kinase</keyword>
<dbReference type="InterPro" id="IPR001789">
    <property type="entry name" value="Sig_transdc_resp-reg_receiver"/>
</dbReference>
<gene>
    <name evidence="12" type="ORF">ASB62_06405</name>
</gene>
<dbReference type="SMART" id="SM00448">
    <property type="entry name" value="REC"/>
    <property type="match status" value="1"/>
</dbReference>
<keyword evidence="4" id="KW-0808">Transferase</keyword>
<evidence type="ECO:0000256" key="4">
    <source>
        <dbReference type="ARBA" id="ARBA00022679"/>
    </source>
</evidence>
<keyword evidence="13" id="KW-1185">Reference proteome</keyword>
<dbReference type="InterPro" id="IPR052162">
    <property type="entry name" value="Sensor_kinase/Photoreceptor"/>
</dbReference>
<dbReference type="Proteomes" id="UP000053937">
    <property type="component" value="Unassembled WGS sequence"/>
</dbReference>
<dbReference type="SMART" id="SM00387">
    <property type="entry name" value="HATPase_c"/>
    <property type="match status" value="1"/>
</dbReference>
<dbReference type="InterPro" id="IPR000014">
    <property type="entry name" value="PAS"/>
</dbReference>
<dbReference type="InterPro" id="IPR000700">
    <property type="entry name" value="PAS-assoc_C"/>
</dbReference>
<dbReference type="SMART" id="SM00086">
    <property type="entry name" value="PAC"/>
    <property type="match status" value="3"/>
</dbReference>
<feature type="domain" description="Histidine kinase" evidence="8">
    <location>
        <begin position="586"/>
        <end position="810"/>
    </location>
</feature>
<dbReference type="CDD" id="cd00156">
    <property type="entry name" value="REC"/>
    <property type="match status" value="1"/>
</dbReference>
<dbReference type="PROSITE" id="PS50112">
    <property type="entry name" value="PAS"/>
    <property type="match status" value="1"/>
</dbReference>
<reference evidence="12 13" key="1">
    <citation type="submission" date="2015-10" db="EMBL/GenBank/DDBJ databases">
        <title>Draft Genome Sequence of Chlorobium limicola strain Frasassi Growing under Artificial Lighting in the Frasassi Cave System.</title>
        <authorList>
            <person name="Mansor M."/>
            <person name="Macalady J."/>
        </authorList>
    </citation>
    <scope>NUCLEOTIDE SEQUENCE [LARGE SCALE GENOMIC DNA]</scope>
    <source>
        <strain evidence="12 13">Frasassi</strain>
    </source>
</reference>
<feature type="modified residue" description="4-aspartylphosphate" evidence="6">
    <location>
        <position position="879"/>
    </location>
</feature>
<dbReference type="SMART" id="SM00388">
    <property type="entry name" value="HisKA"/>
    <property type="match status" value="1"/>
</dbReference>
<evidence type="ECO:0000256" key="5">
    <source>
        <dbReference type="ARBA" id="ARBA00022777"/>
    </source>
</evidence>
<evidence type="ECO:0000259" key="10">
    <source>
        <dbReference type="PROSITE" id="PS50112"/>
    </source>
</evidence>
<comment type="catalytic activity">
    <reaction evidence="1">
        <text>ATP + protein L-histidine = ADP + protein N-phospho-L-histidine.</text>
        <dbReference type="EC" id="2.7.13.3"/>
    </reaction>
</comment>
<evidence type="ECO:0000256" key="7">
    <source>
        <dbReference type="SAM" id="Coils"/>
    </source>
</evidence>
<dbReference type="Pfam" id="PF00072">
    <property type="entry name" value="Response_reg"/>
    <property type="match status" value="1"/>
</dbReference>
<dbReference type="PANTHER" id="PTHR43304">
    <property type="entry name" value="PHYTOCHROME-LIKE PROTEIN CPH1"/>
    <property type="match status" value="1"/>
</dbReference>
<dbReference type="Gene3D" id="3.30.450.40">
    <property type="match status" value="1"/>
</dbReference>
<protein>
    <recommendedName>
        <fullName evidence="2">histidine kinase</fullName>
        <ecNumber evidence="2">2.7.13.3</ecNumber>
    </recommendedName>
</protein>
<evidence type="ECO:0000313" key="12">
    <source>
        <dbReference type="EMBL" id="KUL26581.1"/>
    </source>
</evidence>
<dbReference type="GO" id="GO:0000155">
    <property type="term" value="F:phosphorelay sensor kinase activity"/>
    <property type="evidence" value="ECO:0007669"/>
    <property type="project" value="InterPro"/>
</dbReference>
<dbReference type="Pfam" id="PF00512">
    <property type="entry name" value="HisKA"/>
    <property type="match status" value="1"/>
</dbReference>
<dbReference type="Gene3D" id="3.40.50.2300">
    <property type="match status" value="1"/>
</dbReference>
<dbReference type="RefSeq" id="WP_059139123.1">
    <property type="nucleotide sequence ID" value="NZ_LMBR01000154.1"/>
</dbReference>
<feature type="coiled-coil region" evidence="7">
    <location>
        <begin position="299"/>
        <end position="326"/>
    </location>
</feature>
<dbReference type="EC" id="2.7.13.3" evidence="2"/>
<evidence type="ECO:0000313" key="13">
    <source>
        <dbReference type="Proteomes" id="UP000053937"/>
    </source>
</evidence>
<dbReference type="PANTHER" id="PTHR43304:SF1">
    <property type="entry name" value="PAC DOMAIN-CONTAINING PROTEIN"/>
    <property type="match status" value="1"/>
</dbReference>
<dbReference type="SUPFAM" id="SSF55874">
    <property type="entry name" value="ATPase domain of HSP90 chaperone/DNA topoisomerase II/histidine kinase"/>
    <property type="match status" value="1"/>
</dbReference>
<feature type="domain" description="PAC" evidence="11">
    <location>
        <begin position="514"/>
        <end position="566"/>
    </location>
</feature>
<feature type="domain" description="PAC" evidence="11">
    <location>
        <begin position="80"/>
        <end position="133"/>
    </location>
</feature>
<evidence type="ECO:0000259" key="11">
    <source>
        <dbReference type="PROSITE" id="PS50113"/>
    </source>
</evidence>
<dbReference type="InterPro" id="IPR003018">
    <property type="entry name" value="GAF"/>
</dbReference>
<dbReference type="AlphaFoldDB" id="A0A101JGW1"/>
<dbReference type="OrthoDB" id="9783713at2"/>
<dbReference type="Gene3D" id="3.30.565.10">
    <property type="entry name" value="Histidine kinase-like ATPase, C-terminal domain"/>
    <property type="match status" value="1"/>
</dbReference>
<evidence type="ECO:0000256" key="3">
    <source>
        <dbReference type="ARBA" id="ARBA00022553"/>
    </source>
</evidence>
<dbReference type="Gene3D" id="1.10.287.130">
    <property type="match status" value="1"/>
</dbReference>
<dbReference type="InterPro" id="IPR036097">
    <property type="entry name" value="HisK_dim/P_sf"/>
</dbReference>
<dbReference type="EMBL" id="LMBR01000154">
    <property type="protein sequence ID" value="KUL26581.1"/>
    <property type="molecule type" value="Genomic_DNA"/>
</dbReference>
<dbReference type="InterPro" id="IPR005467">
    <property type="entry name" value="His_kinase_dom"/>
</dbReference>
<dbReference type="SUPFAM" id="SSF52172">
    <property type="entry name" value="CheY-like"/>
    <property type="match status" value="1"/>
</dbReference>
<dbReference type="SUPFAM" id="SSF55785">
    <property type="entry name" value="PYP-like sensor domain (PAS domain)"/>
    <property type="match status" value="3"/>
</dbReference>
<dbReference type="CDD" id="cd00082">
    <property type="entry name" value="HisKA"/>
    <property type="match status" value="1"/>
</dbReference>
<evidence type="ECO:0000256" key="2">
    <source>
        <dbReference type="ARBA" id="ARBA00012438"/>
    </source>
</evidence>
<dbReference type="Gene3D" id="2.10.70.100">
    <property type="match status" value="1"/>
</dbReference>
<evidence type="ECO:0000256" key="1">
    <source>
        <dbReference type="ARBA" id="ARBA00000085"/>
    </source>
</evidence>
<keyword evidence="7" id="KW-0175">Coiled coil</keyword>
<organism evidence="12 13">
    <name type="scientific">Chlorobium limicola</name>
    <dbReference type="NCBI Taxonomy" id="1092"/>
    <lineage>
        <taxon>Bacteria</taxon>
        <taxon>Pseudomonadati</taxon>
        <taxon>Chlorobiota</taxon>
        <taxon>Chlorobiia</taxon>
        <taxon>Chlorobiales</taxon>
        <taxon>Chlorobiaceae</taxon>
        <taxon>Chlorobium/Pelodictyon group</taxon>
        <taxon>Chlorobium</taxon>
    </lineage>
</organism>
<dbReference type="InterPro" id="IPR035965">
    <property type="entry name" value="PAS-like_dom_sf"/>
</dbReference>
<dbReference type="Pfam" id="PF08447">
    <property type="entry name" value="PAS_3"/>
    <property type="match status" value="2"/>
</dbReference>
<evidence type="ECO:0000259" key="8">
    <source>
        <dbReference type="PROSITE" id="PS50109"/>
    </source>
</evidence>
<feature type="domain" description="PAS" evidence="10">
    <location>
        <begin position="316"/>
        <end position="386"/>
    </location>
</feature>
<dbReference type="PROSITE" id="PS50113">
    <property type="entry name" value="PAC"/>
    <property type="match status" value="2"/>
</dbReference>
<dbReference type="PRINTS" id="PR00344">
    <property type="entry name" value="BCTRLSENSOR"/>
</dbReference>
<feature type="domain" description="Response regulatory" evidence="9">
    <location>
        <begin position="828"/>
        <end position="944"/>
    </location>
</feature>
<evidence type="ECO:0000256" key="6">
    <source>
        <dbReference type="PROSITE-ProRule" id="PRU00169"/>
    </source>
</evidence>
<dbReference type="InterPro" id="IPR013767">
    <property type="entry name" value="PAS_fold"/>
</dbReference>
<keyword evidence="3 6" id="KW-0597">Phosphoprotein</keyword>
<accession>A0A101JGW1</accession>
<dbReference type="InterPro" id="IPR003594">
    <property type="entry name" value="HATPase_dom"/>
</dbReference>
<dbReference type="SMART" id="SM00091">
    <property type="entry name" value="PAS"/>
    <property type="match status" value="3"/>
</dbReference>